<keyword evidence="3" id="KW-1185">Reference proteome</keyword>
<protein>
    <submittedName>
        <fullName evidence="1">Uncharacterized protein</fullName>
    </submittedName>
</protein>
<organism evidence="1">
    <name type="scientific">Spironucleus salmonicida</name>
    <dbReference type="NCBI Taxonomy" id="348837"/>
    <lineage>
        <taxon>Eukaryota</taxon>
        <taxon>Metamonada</taxon>
        <taxon>Diplomonadida</taxon>
        <taxon>Hexamitidae</taxon>
        <taxon>Hexamitinae</taxon>
        <taxon>Spironucleus</taxon>
    </lineage>
</organism>
<dbReference type="Proteomes" id="UP000018208">
    <property type="component" value="Unassembled WGS sequence"/>
</dbReference>
<dbReference type="EMBL" id="KI546170">
    <property type="protein sequence ID" value="EST41414.1"/>
    <property type="molecule type" value="Genomic_DNA"/>
</dbReference>
<name>V6LL57_9EUKA</name>
<proteinExistence type="predicted"/>
<dbReference type="VEuPathDB" id="GiardiaDB:SS50377_26560"/>
<gene>
    <name evidence="1" type="ORF">SS50377_19131</name>
    <name evidence="2" type="ORF">SS50377_26560</name>
</gene>
<evidence type="ECO:0000313" key="1">
    <source>
        <dbReference type="EMBL" id="EST41414.1"/>
    </source>
</evidence>
<reference evidence="2" key="2">
    <citation type="submission" date="2020-12" db="EMBL/GenBank/DDBJ databases">
        <title>New Spironucleus salmonicida genome in near-complete chromosomes.</title>
        <authorList>
            <person name="Xu F."/>
            <person name="Kurt Z."/>
            <person name="Jimenez-Gonzalez A."/>
            <person name="Astvaldsson A."/>
            <person name="Andersson J.O."/>
            <person name="Svard S.G."/>
        </authorList>
    </citation>
    <scope>NUCLEOTIDE SEQUENCE</scope>
    <source>
        <strain evidence="2">ATCC 50377</strain>
    </source>
</reference>
<accession>V6LL57</accession>
<dbReference type="AlphaFoldDB" id="V6LL57"/>
<sequence>MNMNIYEEIAITNRLISKELILAIQSISMESLPCHQELEESLFNHLEPQQKIFFNSLPYSSQVILDIEISIINHQTFPVDNILLESLSCKNIRECSYLDFHKLPYSQEIMQDLQQNIGEIQPVDNVLKAQFFQYLPFDAEIICSLKTEQKPKQSSQTQLFAVQAAPVQESFDDEELDFDQLPNNLQLICQLKSLFKSNNSYDKMYSTLSSFASDELIQTIKKPNPKQILNFNAPVSSLLISQIKIRDYMNIQDLPISEILVTDLYSNSKNMLLQLNQVVASQISQIDPPFSQQLIDSIKEIVDQDSRILLAIQRLISQ</sequence>
<evidence type="ECO:0000313" key="2">
    <source>
        <dbReference type="EMBL" id="KAH0572350.1"/>
    </source>
</evidence>
<dbReference type="EMBL" id="AUWU02000006">
    <property type="protein sequence ID" value="KAH0572350.1"/>
    <property type="molecule type" value="Genomic_DNA"/>
</dbReference>
<evidence type="ECO:0000313" key="3">
    <source>
        <dbReference type="Proteomes" id="UP000018208"/>
    </source>
</evidence>
<reference evidence="1 2" key="1">
    <citation type="journal article" date="2014" name="PLoS Genet.">
        <title>The Genome of Spironucleus salmonicida Highlights a Fish Pathogen Adapted to Fluctuating Environments.</title>
        <authorList>
            <person name="Xu F."/>
            <person name="Jerlstrom-Hultqvist J."/>
            <person name="Einarsson E."/>
            <person name="Astvaldsson A."/>
            <person name="Svard S.G."/>
            <person name="Andersson J.O."/>
        </authorList>
    </citation>
    <scope>NUCLEOTIDE SEQUENCE</scope>
    <source>
        <strain evidence="2">ATCC 50377</strain>
    </source>
</reference>